<dbReference type="PANTHER" id="PTHR47074:SF48">
    <property type="entry name" value="POLYNUCLEOTIDYL TRANSFERASE, RIBONUCLEASE H-LIKE SUPERFAMILY PROTEIN"/>
    <property type="match status" value="1"/>
</dbReference>
<sequence>MMHLILEFECGSWCGNSKPLWLCDGFCAQQIEACYSPIVAEATAVLREIILAVKTGLVPFVVETDALGVVNLVKAGCSFSNDIGLVINDILAHLREAPGVSLNFVPRKANYVAHSLAKLALESSELRFWMEECPPCVERYVRNYFHV</sequence>
<dbReference type="SUPFAM" id="SSF53098">
    <property type="entry name" value="Ribonuclease H-like"/>
    <property type="match status" value="1"/>
</dbReference>
<reference evidence="2" key="1">
    <citation type="journal article" date="2023" name="Plant J.">
        <title>Genome sequences and population genomics provide insights into the demographic history, inbreeding, and mutation load of two 'living fossil' tree species of Dipteronia.</title>
        <authorList>
            <person name="Feng Y."/>
            <person name="Comes H.P."/>
            <person name="Chen J."/>
            <person name="Zhu S."/>
            <person name="Lu R."/>
            <person name="Zhang X."/>
            <person name="Li P."/>
            <person name="Qiu J."/>
            <person name="Olsen K.M."/>
            <person name="Qiu Y."/>
        </authorList>
    </citation>
    <scope>NUCLEOTIDE SEQUENCE</scope>
    <source>
        <strain evidence="2">NBL</strain>
    </source>
</reference>
<feature type="domain" description="RNase H type-1" evidence="1">
    <location>
        <begin position="23"/>
        <end position="120"/>
    </location>
</feature>
<dbReference type="PANTHER" id="PTHR47074">
    <property type="entry name" value="BNAC02G40300D PROTEIN"/>
    <property type="match status" value="1"/>
</dbReference>
<keyword evidence="3" id="KW-1185">Reference proteome</keyword>
<dbReference type="InterPro" id="IPR036397">
    <property type="entry name" value="RNaseH_sf"/>
</dbReference>
<gene>
    <name evidence="2" type="ORF">Dsin_021637</name>
</gene>
<dbReference type="EMBL" id="JANJYJ010000007">
    <property type="protein sequence ID" value="KAK3198222.1"/>
    <property type="molecule type" value="Genomic_DNA"/>
</dbReference>
<name>A0AAE0E0F0_9ROSI</name>
<evidence type="ECO:0000313" key="2">
    <source>
        <dbReference type="EMBL" id="KAK3198222.1"/>
    </source>
</evidence>
<dbReference type="CDD" id="cd06222">
    <property type="entry name" value="RNase_H_like"/>
    <property type="match status" value="1"/>
</dbReference>
<dbReference type="Gene3D" id="3.30.420.10">
    <property type="entry name" value="Ribonuclease H-like superfamily/Ribonuclease H"/>
    <property type="match status" value="1"/>
</dbReference>
<organism evidence="2 3">
    <name type="scientific">Dipteronia sinensis</name>
    <dbReference type="NCBI Taxonomy" id="43782"/>
    <lineage>
        <taxon>Eukaryota</taxon>
        <taxon>Viridiplantae</taxon>
        <taxon>Streptophyta</taxon>
        <taxon>Embryophyta</taxon>
        <taxon>Tracheophyta</taxon>
        <taxon>Spermatophyta</taxon>
        <taxon>Magnoliopsida</taxon>
        <taxon>eudicotyledons</taxon>
        <taxon>Gunneridae</taxon>
        <taxon>Pentapetalae</taxon>
        <taxon>rosids</taxon>
        <taxon>malvids</taxon>
        <taxon>Sapindales</taxon>
        <taxon>Sapindaceae</taxon>
        <taxon>Hippocastanoideae</taxon>
        <taxon>Acereae</taxon>
        <taxon>Dipteronia</taxon>
    </lineage>
</organism>
<dbReference type="InterPro" id="IPR052929">
    <property type="entry name" value="RNase_H-like_EbsB-rel"/>
</dbReference>
<dbReference type="GO" id="GO:0003676">
    <property type="term" value="F:nucleic acid binding"/>
    <property type="evidence" value="ECO:0007669"/>
    <property type="project" value="InterPro"/>
</dbReference>
<accession>A0AAE0E0F0</accession>
<dbReference type="InterPro" id="IPR012337">
    <property type="entry name" value="RNaseH-like_sf"/>
</dbReference>
<dbReference type="InterPro" id="IPR044730">
    <property type="entry name" value="RNase_H-like_dom_plant"/>
</dbReference>
<dbReference type="InterPro" id="IPR002156">
    <property type="entry name" value="RNaseH_domain"/>
</dbReference>
<protein>
    <recommendedName>
        <fullName evidence="1">RNase H type-1 domain-containing protein</fullName>
    </recommendedName>
</protein>
<dbReference type="Pfam" id="PF13456">
    <property type="entry name" value="RVT_3"/>
    <property type="match status" value="1"/>
</dbReference>
<evidence type="ECO:0000259" key="1">
    <source>
        <dbReference type="Pfam" id="PF13456"/>
    </source>
</evidence>
<proteinExistence type="predicted"/>
<comment type="caution">
    <text evidence="2">The sequence shown here is derived from an EMBL/GenBank/DDBJ whole genome shotgun (WGS) entry which is preliminary data.</text>
</comment>
<dbReference type="AlphaFoldDB" id="A0AAE0E0F0"/>
<dbReference type="Proteomes" id="UP001281410">
    <property type="component" value="Unassembled WGS sequence"/>
</dbReference>
<dbReference type="GO" id="GO:0004523">
    <property type="term" value="F:RNA-DNA hybrid ribonuclease activity"/>
    <property type="evidence" value="ECO:0007669"/>
    <property type="project" value="InterPro"/>
</dbReference>
<evidence type="ECO:0000313" key="3">
    <source>
        <dbReference type="Proteomes" id="UP001281410"/>
    </source>
</evidence>